<organism evidence="4 5">
    <name type="scientific">Ilex paraguariensis</name>
    <name type="common">yerba mate</name>
    <dbReference type="NCBI Taxonomy" id="185542"/>
    <lineage>
        <taxon>Eukaryota</taxon>
        <taxon>Viridiplantae</taxon>
        <taxon>Streptophyta</taxon>
        <taxon>Embryophyta</taxon>
        <taxon>Tracheophyta</taxon>
        <taxon>Spermatophyta</taxon>
        <taxon>Magnoliopsida</taxon>
        <taxon>eudicotyledons</taxon>
        <taxon>Gunneridae</taxon>
        <taxon>Pentapetalae</taxon>
        <taxon>asterids</taxon>
        <taxon>campanulids</taxon>
        <taxon>Aquifoliales</taxon>
        <taxon>Aquifoliaceae</taxon>
        <taxon>Ilex</taxon>
    </lineage>
</organism>
<evidence type="ECO:0000256" key="2">
    <source>
        <dbReference type="SAM" id="MobiDB-lite"/>
    </source>
</evidence>
<keyword evidence="3" id="KW-0472">Membrane</keyword>
<keyword evidence="3" id="KW-0812">Transmembrane</keyword>
<dbReference type="PANTHER" id="PTHR36383:SF1">
    <property type="entry name" value="PROTEIN, PUTATIVE-RELATED"/>
    <property type="match status" value="1"/>
</dbReference>
<keyword evidence="1" id="KW-0175">Coiled coil</keyword>
<evidence type="ECO:0000256" key="1">
    <source>
        <dbReference type="SAM" id="Coils"/>
    </source>
</evidence>
<accession>A0ABC8TIN8</accession>
<proteinExistence type="predicted"/>
<feature type="region of interest" description="Disordered" evidence="2">
    <location>
        <begin position="1"/>
        <end position="23"/>
    </location>
</feature>
<name>A0ABC8TIN8_9AQUA</name>
<gene>
    <name evidence="4" type="ORF">ILEXP_LOCUS38767</name>
</gene>
<dbReference type="EMBL" id="CAUOFW020005280">
    <property type="protein sequence ID" value="CAK9169324.1"/>
    <property type="molecule type" value="Genomic_DNA"/>
</dbReference>
<keyword evidence="5" id="KW-1185">Reference proteome</keyword>
<feature type="transmembrane region" description="Helical" evidence="3">
    <location>
        <begin position="188"/>
        <end position="208"/>
    </location>
</feature>
<dbReference type="AlphaFoldDB" id="A0ABC8TIN8"/>
<keyword evidence="3" id="KW-1133">Transmembrane helix</keyword>
<feature type="compositionally biased region" description="Polar residues" evidence="2">
    <location>
        <begin position="1"/>
        <end position="15"/>
    </location>
</feature>
<dbReference type="Proteomes" id="UP001642360">
    <property type="component" value="Unassembled WGS sequence"/>
</dbReference>
<feature type="transmembrane region" description="Helical" evidence="3">
    <location>
        <begin position="214"/>
        <end position="236"/>
    </location>
</feature>
<protein>
    <recommendedName>
        <fullName evidence="6">Homer protein</fullName>
    </recommendedName>
</protein>
<feature type="coiled-coil region" evidence="1">
    <location>
        <begin position="95"/>
        <end position="156"/>
    </location>
</feature>
<evidence type="ECO:0000313" key="4">
    <source>
        <dbReference type="EMBL" id="CAK9169324.1"/>
    </source>
</evidence>
<evidence type="ECO:0000313" key="5">
    <source>
        <dbReference type="Proteomes" id="UP001642360"/>
    </source>
</evidence>
<dbReference type="PANTHER" id="PTHR36383">
    <property type="entry name" value="OS09G0529350 PROTEIN"/>
    <property type="match status" value="1"/>
</dbReference>
<evidence type="ECO:0008006" key="6">
    <source>
        <dbReference type="Google" id="ProtNLM"/>
    </source>
</evidence>
<comment type="caution">
    <text evidence="4">The sequence shown here is derived from an EMBL/GenBank/DDBJ whole genome shotgun (WGS) entry which is preliminary data.</text>
</comment>
<reference evidence="4 5" key="1">
    <citation type="submission" date="2024-02" db="EMBL/GenBank/DDBJ databases">
        <authorList>
            <person name="Vignale AGUSTIN F."/>
            <person name="Sosa J E."/>
            <person name="Modenutti C."/>
        </authorList>
    </citation>
    <scope>NUCLEOTIDE SEQUENCE [LARGE SCALE GENOMIC DNA]</scope>
</reference>
<evidence type="ECO:0000256" key="3">
    <source>
        <dbReference type="SAM" id="Phobius"/>
    </source>
</evidence>
<sequence length="324" mass="35879">MTTTFNPTWISSPNARRSHPFTERSHFTPLTHRARLFDGALFSLPRTITVKCSGDNNRSDQNEMGSLKDLLSGMVDERVQELLNREENKNLFDGLEKATLRVEMAKRELAEIEKQDIEAKQLRDYIKQLESRASEIAESQSEISKAKVMLEEAERSLGIEGVRNTDSLTETEREAINKNEERWESVKAASISALVGTLAGLPISLTTVTSNPQLILSVAITFVSCALFGVTFRYAIRRDLDNFQLKSGTSAAFGFVKGLSSLDSGSPLKLDADSLLSHAYDGAVHVSENLLIFAFAAVGLDLCIKLRILSPFPLERSAPKADIR</sequence>